<comment type="subcellular location">
    <subcellularLocation>
        <location evidence="1">Nucleus</location>
        <location evidence="1">Nucleolus</location>
    </subcellularLocation>
</comment>
<reference evidence="7 8" key="1">
    <citation type="journal article" date="2012" name="Eukaryot. Cell">
        <title>Draft genome sequence of Wickerhamomyces ciferrii NRRL Y-1031 F-60-10.</title>
        <authorList>
            <person name="Schneider J."/>
            <person name="Andrea H."/>
            <person name="Blom J."/>
            <person name="Jaenicke S."/>
            <person name="Ruckert C."/>
            <person name="Schorsch C."/>
            <person name="Szczepanowski R."/>
            <person name="Farwick M."/>
            <person name="Goesmann A."/>
            <person name="Puhler A."/>
            <person name="Schaffer S."/>
            <person name="Tauch A."/>
            <person name="Kohler T."/>
            <person name="Brinkrolf K."/>
        </authorList>
    </citation>
    <scope>NUCLEOTIDE SEQUENCE [LARGE SCALE GENOMIC DNA]</scope>
    <source>
        <strain evidence="8">ATCC 14091 / BCRC 22168 / CBS 111 / JCM 3599 / NBRC 0793 / NRRL Y-1031 F-60-10</strain>
    </source>
</reference>
<dbReference type="Proteomes" id="UP000009328">
    <property type="component" value="Unassembled WGS sequence"/>
</dbReference>
<dbReference type="HOGENOM" id="CLU_036007_3_1_1"/>
<dbReference type="GO" id="GO:0030687">
    <property type="term" value="C:preribosome, large subunit precursor"/>
    <property type="evidence" value="ECO:0007669"/>
    <property type="project" value="TreeGrafter"/>
</dbReference>
<feature type="region of interest" description="Disordered" evidence="6">
    <location>
        <begin position="1"/>
        <end position="196"/>
    </location>
</feature>
<dbReference type="GO" id="GO:0034399">
    <property type="term" value="C:nuclear periphery"/>
    <property type="evidence" value="ECO:0007669"/>
    <property type="project" value="TreeGrafter"/>
</dbReference>
<gene>
    <name evidence="7" type="primary">MDN9</name>
    <name evidence="7" type="ORF">BN7_3064</name>
</gene>
<dbReference type="GO" id="GO:0042273">
    <property type="term" value="P:ribosomal large subunit biogenesis"/>
    <property type="evidence" value="ECO:0007669"/>
    <property type="project" value="TreeGrafter"/>
</dbReference>
<dbReference type="GO" id="GO:0005730">
    <property type="term" value="C:nucleolus"/>
    <property type="evidence" value="ECO:0007669"/>
    <property type="project" value="UniProtKB-SubCell"/>
</dbReference>
<evidence type="ECO:0000313" key="7">
    <source>
        <dbReference type="EMBL" id="CCH43513.1"/>
    </source>
</evidence>
<dbReference type="PANTHER" id="PTHR13028">
    <property type="entry name" value="RRNA PROCESSING PROTEIN EBNA1-BINDING PROTEIN-RELATED"/>
    <property type="match status" value="1"/>
</dbReference>
<evidence type="ECO:0000256" key="4">
    <source>
        <dbReference type="ARBA" id="ARBA00023054"/>
    </source>
</evidence>
<sequence>MAKNNAKKNFKGAKGANAPKGSNPESVKPVVVSQKDLDEPVKNPIKDQKKSKSIKPVKQTTSVKKDEEYQSGALSKKEQRLLKKAAAKVEVQTGDDDEDEEESDEENSIEIAEDTDSEMEEYLLDLEKLARSDSESDDESDDEEEDEDEEKEDNKEESKDDEDDEDEEDEDEDEEDEDEEDIPLSDVEVDSDADIVPHSKLTINNVGALKNALTRIQLPWEKHSFQQHQSLTSKENVEPQIKDIYDDTEREVAFYKQALSTALEGRSKLLKLKIPFSRPLDYFAEMIKSDEHMDRLKSKLVKEASEKKASVEARRQRELKKFGKQVQNATLQERQKQKRETLDKIKGLKRKRQDNEISTNDFNVAIEEATADKDERKERNKRTKPNAKRAAKDQKYGSGGMKRFKRKNDAESSADMRDFSQRKMKGKASRPGKSKRNRK</sequence>
<feature type="compositionally biased region" description="Acidic residues" evidence="6">
    <location>
        <begin position="93"/>
        <end position="124"/>
    </location>
</feature>
<keyword evidence="4" id="KW-0175">Coiled coil</keyword>
<dbReference type="PANTHER" id="PTHR13028:SF0">
    <property type="entry name" value="RRNA-PROCESSING PROTEIN EBP2-RELATED"/>
    <property type="match status" value="1"/>
</dbReference>
<dbReference type="FunCoup" id="K0KQH8">
    <property type="interactions" value="414"/>
</dbReference>
<accession>K0KQH8</accession>
<evidence type="ECO:0000256" key="5">
    <source>
        <dbReference type="ARBA" id="ARBA00023242"/>
    </source>
</evidence>
<dbReference type="STRING" id="1206466.K0KQH8"/>
<organism evidence="7 8">
    <name type="scientific">Wickerhamomyces ciferrii (strain ATCC 14091 / BCRC 22168 / CBS 111 / JCM 3599 / NBRC 0793 / NRRL Y-1031 F-60-10)</name>
    <name type="common">Yeast</name>
    <name type="synonym">Pichia ciferrii</name>
    <dbReference type="NCBI Taxonomy" id="1206466"/>
    <lineage>
        <taxon>Eukaryota</taxon>
        <taxon>Fungi</taxon>
        <taxon>Dikarya</taxon>
        <taxon>Ascomycota</taxon>
        <taxon>Saccharomycotina</taxon>
        <taxon>Saccharomycetes</taxon>
        <taxon>Phaffomycetales</taxon>
        <taxon>Wickerhamomycetaceae</taxon>
        <taxon>Wickerhamomyces</taxon>
    </lineage>
</organism>
<dbReference type="Pfam" id="PF05890">
    <property type="entry name" value="Ebp2"/>
    <property type="match status" value="1"/>
</dbReference>
<dbReference type="InParanoid" id="K0KQH8"/>
<feature type="compositionally biased region" description="Basic residues" evidence="6">
    <location>
        <begin position="379"/>
        <end position="389"/>
    </location>
</feature>
<keyword evidence="8" id="KW-1185">Reference proteome</keyword>
<feature type="compositionally biased region" description="Acidic residues" evidence="6">
    <location>
        <begin position="135"/>
        <end position="151"/>
    </location>
</feature>
<evidence type="ECO:0000313" key="8">
    <source>
        <dbReference type="Proteomes" id="UP000009328"/>
    </source>
</evidence>
<evidence type="ECO:0000256" key="6">
    <source>
        <dbReference type="SAM" id="MobiDB-lite"/>
    </source>
</evidence>
<feature type="compositionally biased region" description="Basic and acidic residues" evidence="6">
    <location>
        <begin position="333"/>
        <end position="346"/>
    </location>
</feature>
<dbReference type="AlphaFoldDB" id="K0KQH8"/>
<evidence type="ECO:0000256" key="1">
    <source>
        <dbReference type="ARBA" id="ARBA00004604"/>
    </source>
</evidence>
<feature type="compositionally biased region" description="Low complexity" evidence="6">
    <location>
        <begin position="12"/>
        <end position="23"/>
    </location>
</feature>
<feature type="compositionally biased region" description="Basic residues" evidence="6">
    <location>
        <begin position="422"/>
        <end position="439"/>
    </location>
</feature>
<keyword evidence="3" id="KW-0690">Ribosome biogenesis</keyword>
<protein>
    <submittedName>
        <fullName evidence="7">Midasin</fullName>
    </submittedName>
</protein>
<proteinExistence type="inferred from homology"/>
<feature type="compositionally biased region" description="Basic residues" evidence="6">
    <location>
        <begin position="1"/>
        <end position="11"/>
    </location>
</feature>
<feature type="compositionally biased region" description="Basic and acidic residues" evidence="6">
    <location>
        <begin position="407"/>
        <end position="421"/>
    </location>
</feature>
<feature type="compositionally biased region" description="Acidic residues" evidence="6">
    <location>
        <begin position="159"/>
        <end position="193"/>
    </location>
</feature>
<dbReference type="InterPro" id="IPR008610">
    <property type="entry name" value="Ebp2"/>
</dbReference>
<name>K0KQH8_WICCF</name>
<comment type="similarity">
    <text evidence="2">Belongs to the EBP2 family.</text>
</comment>
<dbReference type="eggNOG" id="KOG3080">
    <property type="taxonomic scope" value="Eukaryota"/>
</dbReference>
<dbReference type="GO" id="GO:0006364">
    <property type="term" value="P:rRNA processing"/>
    <property type="evidence" value="ECO:0007669"/>
    <property type="project" value="TreeGrafter"/>
</dbReference>
<keyword evidence="5" id="KW-0539">Nucleus</keyword>
<evidence type="ECO:0000256" key="3">
    <source>
        <dbReference type="ARBA" id="ARBA00022517"/>
    </source>
</evidence>
<feature type="region of interest" description="Disordered" evidence="6">
    <location>
        <begin position="322"/>
        <end position="439"/>
    </location>
</feature>
<dbReference type="EMBL" id="CAIF01000082">
    <property type="protein sequence ID" value="CCH43513.1"/>
    <property type="molecule type" value="Genomic_DNA"/>
</dbReference>
<comment type="caution">
    <text evidence="7">The sequence shown here is derived from an EMBL/GenBank/DDBJ whole genome shotgun (WGS) entry which is preliminary data.</text>
</comment>
<feature type="compositionally biased region" description="Basic and acidic residues" evidence="6">
    <location>
        <begin position="125"/>
        <end position="134"/>
    </location>
</feature>
<evidence type="ECO:0000256" key="2">
    <source>
        <dbReference type="ARBA" id="ARBA00007336"/>
    </source>
</evidence>
<feature type="compositionally biased region" description="Basic and acidic residues" evidence="6">
    <location>
        <begin position="35"/>
        <end position="50"/>
    </location>
</feature>